<dbReference type="Proteomes" id="UP001184614">
    <property type="component" value="Unassembled WGS sequence"/>
</dbReference>
<evidence type="ECO:0000313" key="2">
    <source>
        <dbReference type="Proteomes" id="UP001184614"/>
    </source>
</evidence>
<gene>
    <name evidence="1" type="ORF">J2782_000979</name>
</gene>
<organism evidence="1 2">
    <name type="scientific">Brucella pseudogrignonensis</name>
    <dbReference type="NCBI Taxonomy" id="419475"/>
    <lineage>
        <taxon>Bacteria</taxon>
        <taxon>Pseudomonadati</taxon>
        <taxon>Pseudomonadota</taxon>
        <taxon>Alphaproteobacteria</taxon>
        <taxon>Hyphomicrobiales</taxon>
        <taxon>Brucellaceae</taxon>
        <taxon>Brucella/Ochrobactrum group</taxon>
        <taxon>Brucella</taxon>
    </lineage>
</organism>
<sequence>MKIELKDKQTSNAGLALAKLSKAGWTAEEFLQANKKAAKAYGFRLPWIKRDH</sequence>
<reference evidence="1 2" key="1">
    <citation type="submission" date="2023-07" db="EMBL/GenBank/DDBJ databases">
        <title>Sorghum-associated microbial communities from plants grown in Nebraska, USA.</title>
        <authorList>
            <person name="Schachtman D."/>
        </authorList>
    </citation>
    <scope>NUCLEOTIDE SEQUENCE [LARGE SCALE GENOMIC DNA]</scope>
    <source>
        <strain evidence="1 2">DS1730</strain>
    </source>
</reference>
<protein>
    <submittedName>
        <fullName evidence="1">Uncharacterized protein</fullName>
    </submittedName>
</protein>
<comment type="caution">
    <text evidence="1">The sequence shown here is derived from an EMBL/GenBank/DDBJ whole genome shotgun (WGS) entry which is preliminary data.</text>
</comment>
<evidence type="ECO:0000313" key="1">
    <source>
        <dbReference type="EMBL" id="MDR6431274.1"/>
    </source>
</evidence>
<accession>A0ABU1M5G7</accession>
<proteinExistence type="predicted"/>
<name>A0ABU1M5G7_9HYPH</name>
<dbReference type="EMBL" id="JAVDQT010000001">
    <property type="protein sequence ID" value="MDR6431274.1"/>
    <property type="molecule type" value="Genomic_DNA"/>
</dbReference>
<keyword evidence="2" id="KW-1185">Reference proteome</keyword>